<feature type="region of interest" description="Disordered" evidence="2">
    <location>
        <begin position="143"/>
        <end position="257"/>
    </location>
</feature>
<dbReference type="GO" id="GO:0004222">
    <property type="term" value="F:metalloendopeptidase activity"/>
    <property type="evidence" value="ECO:0007669"/>
    <property type="project" value="TreeGrafter"/>
</dbReference>
<reference evidence="5 6" key="1">
    <citation type="submission" date="2020-08" db="EMBL/GenBank/DDBJ databases">
        <title>Genome sequencing of Purple Non-Sulfur Bacteria from various extreme environments.</title>
        <authorList>
            <person name="Mayer M."/>
        </authorList>
    </citation>
    <scope>NUCLEOTIDE SEQUENCE [LARGE SCALE GENOMIC DNA]</scope>
    <source>
        <strain evidence="5 6">JA135</strain>
    </source>
</reference>
<accession>A0A7W6WKJ4</accession>
<proteinExistence type="inferred from homology"/>
<feature type="domain" description="LysM" evidence="4">
    <location>
        <begin position="50"/>
        <end position="94"/>
    </location>
</feature>
<comment type="similarity">
    <text evidence="1">Belongs to the E.coli NlpD/Haemophilus LppB family.</text>
</comment>
<protein>
    <submittedName>
        <fullName evidence="5">Murein DD-endopeptidase MepM/ murein hydrolase activator NlpD</fullName>
    </submittedName>
</protein>
<dbReference type="PANTHER" id="PTHR21666:SF263">
    <property type="entry name" value="MUREIN HYDROLASE ACTIVATOR NLPD"/>
    <property type="match status" value="1"/>
</dbReference>
<feature type="compositionally biased region" description="Basic and acidic residues" evidence="2">
    <location>
        <begin position="214"/>
        <end position="223"/>
    </location>
</feature>
<dbReference type="InterPro" id="IPR050570">
    <property type="entry name" value="Cell_wall_metabolism_enzyme"/>
</dbReference>
<keyword evidence="3" id="KW-0732">Signal</keyword>
<evidence type="ECO:0000259" key="4">
    <source>
        <dbReference type="PROSITE" id="PS51782"/>
    </source>
</evidence>
<dbReference type="PROSITE" id="PS51782">
    <property type="entry name" value="LYSM"/>
    <property type="match status" value="2"/>
</dbReference>
<dbReference type="InterPro" id="IPR018392">
    <property type="entry name" value="LysM"/>
</dbReference>
<dbReference type="InterPro" id="IPR011055">
    <property type="entry name" value="Dup_hybrid_motif"/>
</dbReference>
<sequence length="391" mass="40595">MIRMAHGLPRLLTLLALAGVALAGCDRGWRDAPYGLPGATGAHGDPTRARQVVVQPGDSVYAIARRTGVPTRAIISANALAPPFILHPGEVLTLPAQRVHEVRAGDTLHALSRRYGPSVAAIANANGLAPPYVIRTGEALVIPATDQPESTPATEPTRAIATMPRPARPPSPQTPGRELAVPSPTRTADPVAAPGAATSPRPTPEPTAAPAQDRSPERPRDVRPAPLPPVPAATGALPPPPPMPTAAVARGAVPLPDPPPRAGSRFLWPAVGEVIAGFGPGRDGLHNDGINIAVPMGAPIRAADAGVVVYAGNEIQGFGNLVLIKHAGGWTTAYAHASRLEVRRGQLVQRGQIIARAGRTGSVDAPQVHFEIRRGARPVDPRDHMGSRTDT</sequence>
<dbReference type="PROSITE" id="PS51257">
    <property type="entry name" value="PROKAR_LIPOPROTEIN"/>
    <property type="match status" value="1"/>
</dbReference>
<keyword evidence="5" id="KW-0378">Hydrolase</keyword>
<dbReference type="Gene3D" id="2.70.70.10">
    <property type="entry name" value="Glucose Permease (Domain IIA)"/>
    <property type="match status" value="1"/>
</dbReference>
<dbReference type="Pfam" id="PF01551">
    <property type="entry name" value="Peptidase_M23"/>
    <property type="match status" value="1"/>
</dbReference>
<dbReference type="Pfam" id="PF01476">
    <property type="entry name" value="LysM"/>
    <property type="match status" value="2"/>
</dbReference>
<dbReference type="Gene3D" id="3.10.350.10">
    <property type="entry name" value="LysM domain"/>
    <property type="match status" value="2"/>
</dbReference>
<feature type="compositionally biased region" description="Pro residues" evidence="2">
    <location>
        <begin position="225"/>
        <end position="244"/>
    </location>
</feature>
<comment type="caution">
    <text evidence="5">The sequence shown here is derived from an EMBL/GenBank/DDBJ whole genome shotgun (WGS) entry which is preliminary data.</text>
</comment>
<organism evidence="5 6">
    <name type="scientific">Roseospira goensis</name>
    <dbReference type="NCBI Taxonomy" id="391922"/>
    <lineage>
        <taxon>Bacteria</taxon>
        <taxon>Pseudomonadati</taxon>
        <taxon>Pseudomonadota</taxon>
        <taxon>Alphaproteobacteria</taxon>
        <taxon>Rhodospirillales</taxon>
        <taxon>Rhodospirillaceae</taxon>
        <taxon>Roseospira</taxon>
    </lineage>
</organism>
<evidence type="ECO:0000256" key="2">
    <source>
        <dbReference type="SAM" id="MobiDB-lite"/>
    </source>
</evidence>
<dbReference type="PANTHER" id="PTHR21666">
    <property type="entry name" value="PEPTIDASE-RELATED"/>
    <property type="match status" value="1"/>
</dbReference>
<dbReference type="AlphaFoldDB" id="A0A7W6WKJ4"/>
<evidence type="ECO:0000256" key="1">
    <source>
        <dbReference type="ARBA" id="ARBA00038420"/>
    </source>
</evidence>
<dbReference type="InterPro" id="IPR036779">
    <property type="entry name" value="LysM_dom_sf"/>
</dbReference>
<dbReference type="SMART" id="SM00257">
    <property type="entry name" value="LysM"/>
    <property type="match status" value="2"/>
</dbReference>
<dbReference type="CDD" id="cd12797">
    <property type="entry name" value="M23_peptidase"/>
    <property type="match status" value="1"/>
</dbReference>
<evidence type="ECO:0000313" key="6">
    <source>
        <dbReference type="Proteomes" id="UP000555728"/>
    </source>
</evidence>
<dbReference type="SUPFAM" id="SSF51261">
    <property type="entry name" value="Duplicated hybrid motif"/>
    <property type="match status" value="1"/>
</dbReference>
<dbReference type="RefSeq" id="WP_184433222.1">
    <property type="nucleotide sequence ID" value="NZ_JACIGI010000008.1"/>
</dbReference>
<keyword evidence="6" id="KW-1185">Reference proteome</keyword>
<feature type="domain" description="LysM" evidence="4">
    <location>
        <begin position="98"/>
        <end position="142"/>
    </location>
</feature>
<dbReference type="Proteomes" id="UP000555728">
    <property type="component" value="Unassembled WGS sequence"/>
</dbReference>
<gene>
    <name evidence="5" type="ORF">GGD88_001377</name>
</gene>
<dbReference type="EMBL" id="JACIGI010000008">
    <property type="protein sequence ID" value="MBB4285658.1"/>
    <property type="molecule type" value="Genomic_DNA"/>
</dbReference>
<evidence type="ECO:0000313" key="5">
    <source>
        <dbReference type="EMBL" id="MBB4285658.1"/>
    </source>
</evidence>
<feature type="signal peptide" evidence="3">
    <location>
        <begin position="1"/>
        <end position="23"/>
    </location>
</feature>
<feature type="chain" id="PRO_5031381452" evidence="3">
    <location>
        <begin position="24"/>
        <end position="391"/>
    </location>
</feature>
<name>A0A7W6WKJ4_9PROT</name>
<dbReference type="CDD" id="cd00118">
    <property type="entry name" value="LysM"/>
    <property type="match status" value="2"/>
</dbReference>
<dbReference type="InterPro" id="IPR016047">
    <property type="entry name" value="M23ase_b-sheet_dom"/>
</dbReference>
<evidence type="ECO:0000256" key="3">
    <source>
        <dbReference type="SAM" id="SignalP"/>
    </source>
</evidence>
<dbReference type="SUPFAM" id="SSF54106">
    <property type="entry name" value="LysM domain"/>
    <property type="match status" value="2"/>
</dbReference>